<protein>
    <submittedName>
        <fullName evidence="8">Thioredoxin reductase</fullName>
        <ecNumber evidence="8">1.8.1.9</ecNumber>
    </submittedName>
</protein>
<dbReference type="EMBL" id="CP036268">
    <property type="protein sequence ID" value="QDT37998.1"/>
    <property type="molecule type" value="Genomic_DNA"/>
</dbReference>
<dbReference type="SUPFAM" id="SSF51905">
    <property type="entry name" value="FAD/NAD(P)-binding domain"/>
    <property type="match status" value="1"/>
</dbReference>
<evidence type="ECO:0000256" key="6">
    <source>
        <dbReference type="ARBA" id="ARBA00023284"/>
    </source>
</evidence>
<dbReference type="AlphaFoldDB" id="A0A517R2A9"/>
<keyword evidence="9" id="KW-1185">Reference proteome</keyword>
<evidence type="ECO:0000313" key="8">
    <source>
        <dbReference type="EMBL" id="QDT37998.1"/>
    </source>
</evidence>
<evidence type="ECO:0000256" key="3">
    <source>
        <dbReference type="ARBA" id="ARBA00022827"/>
    </source>
</evidence>
<dbReference type="PANTHER" id="PTHR48105">
    <property type="entry name" value="THIOREDOXIN REDUCTASE 1-RELATED-RELATED"/>
    <property type="match status" value="1"/>
</dbReference>
<dbReference type="KEGG" id="svp:Pan189_23820"/>
<gene>
    <name evidence="8" type="primary">trxB_2</name>
    <name evidence="8" type="ORF">Pan189_23820</name>
</gene>
<dbReference type="PRINTS" id="PR00368">
    <property type="entry name" value="FADPNR"/>
</dbReference>
<dbReference type="Proteomes" id="UP000317318">
    <property type="component" value="Chromosome"/>
</dbReference>
<dbReference type="InterPro" id="IPR023753">
    <property type="entry name" value="FAD/NAD-binding_dom"/>
</dbReference>
<reference evidence="8 9" key="1">
    <citation type="submission" date="2019-02" db="EMBL/GenBank/DDBJ databases">
        <title>Deep-cultivation of Planctomycetes and their phenomic and genomic characterization uncovers novel biology.</title>
        <authorList>
            <person name="Wiegand S."/>
            <person name="Jogler M."/>
            <person name="Boedeker C."/>
            <person name="Pinto D."/>
            <person name="Vollmers J."/>
            <person name="Rivas-Marin E."/>
            <person name="Kohn T."/>
            <person name="Peeters S.H."/>
            <person name="Heuer A."/>
            <person name="Rast P."/>
            <person name="Oberbeckmann S."/>
            <person name="Bunk B."/>
            <person name="Jeske O."/>
            <person name="Meyerdierks A."/>
            <person name="Storesund J.E."/>
            <person name="Kallscheuer N."/>
            <person name="Luecker S."/>
            <person name="Lage O.M."/>
            <person name="Pohl T."/>
            <person name="Merkel B.J."/>
            <person name="Hornburger P."/>
            <person name="Mueller R.-W."/>
            <person name="Bruemmer F."/>
            <person name="Labrenz M."/>
            <person name="Spormann A.M."/>
            <person name="Op den Camp H."/>
            <person name="Overmann J."/>
            <person name="Amann R."/>
            <person name="Jetten M.S.M."/>
            <person name="Mascher T."/>
            <person name="Medema M.H."/>
            <person name="Devos D.P."/>
            <person name="Kaster A.-K."/>
            <person name="Ovreas L."/>
            <person name="Rohde M."/>
            <person name="Galperin M.Y."/>
            <person name="Jogler C."/>
        </authorList>
    </citation>
    <scope>NUCLEOTIDE SEQUENCE [LARGE SCALE GENOMIC DNA]</scope>
    <source>
        <strain evidence="8 9">Pan189</strain>
    </source>
</reference>
<keyword evidence="3" id="KW-0274">FAD</keyword>
<accession>A0A517R2A9</accession>
<keyword evidence="4 8" id="KW-0560">Oxidoreductase</keyword>
<keyword evidence="2" id="KW-0285">Flavoprotein</keyword>
<dbReference type="InterPro" id="IPR008255">
    <property type="entry name" value="Pyr_nucl-diS_OxRdtase_2_AS"/>
</dbReference>
<dbReference type="Pfam" id="PF07992">
    <property type="entry name" value="Pyr_redox_2"/>
    <property type="match status" value="1"/>
</dbReference>
<evidence type="ECO:0000256" key="1">
    <source>
        <dbReference type="ARBA" id="ARBA00009333"/>
    </source>
</evidence>
<organism evidence="8 9">
    <name type="scientific">Stratiformator vulcanicus</name>
    <dbReference type="NCBI Taxonomy" id="2527980"/>
    <lineage>
        <taxon>Bacteria</taxon>
        <taxon>Pseudomonadati</taxon>
        <taxon>Planctomycetota</taxon>
        <taxon>Planctomycetia</taxon>
        <taxon>Planctomycetales</taxon>
        <taxon>Planctomycetaceae</taxon>
        <taxon>Stratiformator</taxon>
    </lineage>
</organism>
<evidence type="ECO:0000259" key="7">
    <source>
        <dbReference type="Pfam" id="PF07992"/>
    </source>
</evidence>
<keyword evidence="6" id="KW-0676">Redox-active center</keyword>
<keyword evidence="5" id="KW-1015">Disulfide bond</keyword>
<evidence type="ECO:0000256" key="2">
    <source>
        <dbReference type="ARBA" id="ARBA00022630"/>
    </source>
</evidence>
<dbReference type="PROSITE" id="PS00573">
    <property type="entry name" value="PYRIDINE_REDOX_2"/>
    <property type="match status" value="1"/>
</dbReference>
<dbReference type="OrthoDB" id="9806179at2"/>
<name>A0A517R2A9_9PLAN</name>
<evidence type="ECO:0000256" key="5">
    <source>
        <dbReference type="ARBA" id="ARBA00023157"/>
    </source>
</evidence>
<proteinExistence type="inferred from homology"/>
<sequence>MASRGCSSRRLFLRHAGKRLTLADAEKRLRPGGQLPDFQAPAIVPQRLWNELTTAQNTERHVAERVVIIGSGPAGWAAAIYTSRAQLKPLCIEGAQTQENYVQGTLPLGQLALTTEVENYPGFPAGELSGYLSSSLDKAELDQVPVLDHQETVTGPQLMNLMRKQAKNFGTKVMTDDVVDVDFSERPFKLKTLSGETVEAESVIIATGARANWLGLESENKFKNNGVSACAVCDGALPRFRENPLVVVGGGDSAMEEATFLTKYASKVYIIHRREEFRASKIMAERALNNPKIEVKWNSEVEEVLGSDDKGVTGVRLASTVEEGKTEELDATGMFTAIGHTPNTEFLKGHVDLSESGYVVWTKPFRTNTNVEGVFAAGDVADDQYRQAVTAAGTGCMAALDAERWLAAEGIH</sequence>
<dbReference type="InterPro" id="IPR036188">
    <property type="entry name" value="FAD/NAD-bd_sf"/>
</dbReference>
<dbReference type="Gene3D" id="3.50.50.60">
    <property type="entry name" value="FAD/NAD(P)-binding domain"/>
    <property type="match status" value="3"/>
</dbReference>
<evidence type="ECO:0000313" key="9">
    <source>
        <dbReference type="Proteomes" id="UP000317318"/>
    </source>
</evidence>
<feature type="domain" description="FAD/NAD(P)-binding" evidence="7">
    <location>
        <begin position="65"/>
        <end position="395"/>
    </location>
</feature>
<dbReference type="GO" id="GO:0004791">
    <property type="term" value="F:thioredoxin-disulfide reductase (NADPH) activity"/>
    <property type="evidence" value="ECO:0007669"/>
    <property type="project" value="UniProtKB-EC"/>
</dbReference>
<dbReference type="EC" id="1.8.1.9" evidence="8"/>
<evidence type="ECO:0000256" key="4">
    <source>
        <dbReference type="ARBA" id="ARBA00023002"/>
    </source>
</evidence>
<comment type="similarity">
    <text evidence="1">Belongs to the class-II pyridine nucleotide-disulfide oxidoreductase family.</text>
</comment>
<dbReference type="PRINTS" id="PR00469">
    <property type="entry name" value="PNDRDTASEII"/>
</dbReference>
<dbReference type="InterPro" id="IPR050097">
    <property type="entry name" value="Ferredoxin-NADP_redctase_2"/>
</dbReference>